<name>A0A5C3FE22_9BASI</name>
<feature type="compositionally biased region" description="Low complexity" evidence="1">
    <location>
        <begin position="69"/>
        <end position="89"/>
    </location>
</feature>
<evidence type="ECO:0000256" key="2">
    <source>
        <dbReference type="SAM" id="SignalP"/>
    </source>
</evidence>
<evidence type="ECO:0000313" key="3">
    <source>
        <dbReference type="EMBL" id="SPO41935.1"/>
    </source>
</evidence>
<accession>A0A5C3FE22</accession>
<keyword evidence="4" id="KW-1185">Reference proteome</keyword>
<feature type="region of interest" description="Disordered" evidence="1">
    <location>
        <begin position="55"/>
        <end position="186"/>
    </location>
</feature>
<feature type="signal peptide" evidence="2">
    <location>
        <begin position="1"/>
        <end position="27"/>
    </location>
</feature>
<dbReference type="AlphaFoldDB" id="A0A5C3FE22"/>
<feature type="chain" id="PRO_5023048514" evidence="2">
    <location>
        <begin position="28"/>
        <end position="230"/>
    </location>
</feature>
<dbReference type="PROSITE" id="PS51257">
    <property type="entry name" value="PROKAR_LIPOPROTEIN"/>
    <property type="match status" value="1"/>
</dbReference>
<dbReference type="EMBL" id="OOIP01000033">
    <property type="protein sequence ID" value="SPO41935.1"/>
    <property type="molecule type" value="Genomic_DNA"/>
</dbReference>
<protein>
    <submittedName>
        <fullName evidence="3">Uncharacterized protein</fullName>
    </submittedName>
</protein>
<organism evidence="3 4">
    <name type="scientific">Pseudozyma flocculosa</name>
    <dbReference type="NCBI Taxonomy" id="84751"/>
    <lineage>
        <taxon>Eukaryota</taxon>
        <taxon>Fungi</taxon>
        <taxon>Dikarya</taxon>
        <taxon>Basidiomycota</taxon>
        <taxon>Ustilaginomycotina</taxon>
        <taxon>Ustilaginomycetes</taxon>
        <taxon>Ustilaginales</taxon>
        <taxon>Ustilaginaceae</taxon>
        <taxon>Pseudozyma</taxon>
    </lineage>
</organism>
<proteinExistence type="predicted"/>
<dbReference type="Proteomes" id="UP000323386">
    <property type="component" value="Unassembled WGS sequence"/>
</dbReference>
<gene>
    <name evidence="3" type="ORF">PSFLO_07418</name>
</gene>
<evidence type="ECO:0000256" key="1">
    <source>
        <dbReference type="SAM" id="MobiDB-lite"/>
    </source>
</evidence>
<reference evidence="3 4" key="1">
    <citation type="submission" date="2018-03" db="EMBL/GenBank/DDBJ databases">
        <authorList>
            <person name="Guldener U."/>
        </authorList>
    </citation>
    <scope>NUCLEOTIDE SEQUENCE [LARGE SCALE GENOMIC DNA]</scope>
    <source>
        <strain evidence="3 4">DAOM196992</strain>
    </source>
</reference>
<feature type="compositionally biased region" description="Pro residues" evidence="1">
    <location>
        <begin position="98"/>
        <end position="107"/>
    </location>
</feature>
<keyword evidence="2" id="KW-0732">Signal</keyword>
<sequence>MARYLRQPAFFFLLVLLACALAGSAFGRAIPPNDRTGRERRGNCCARPAVLNLADDDEDGVAMPRQRLSTDSSSPPMSSPSTSTSSTSSLFDFQHQAYPPPPPPASPAPSEDGEVGQHAALHRTGTSPSFADVPGAPGRDEARTWHLGASSSSSRLQLKDLGPMGQAQEPRPPALPAGAEDRGEDLGLDAVALRFAERRGPHLPPPGMPSERIVEVLEESVRYLPHPHLA</sequence>
<evidence type="ECO:0000313" key="4">
    <source>
        <dbReference type="Proteomes" id="UP000323386"/>
    </source>
</evidence>